<dbReference type="EMBL" id="JAEPRA010000016">
    <property type="protein sequence ID" value="KAG2174435.1"/>
    <property type="molecule type" value="Genomic_DNA"/>
</dbReference>
<evidence type="ECO:0000256" key="3">
    <source>
        <dbReference type="ARBA" id="ARBA00022676"/>
    </source>
</evidence>
<evidence type="ECO:0000256" key="9">
    <source>
        <dbReference type="ARBA" id="ARBA00023180"/>
    </source>
</evidence>
<gene>
    <name evidence="12" type="ORF">INT44_006698</name>
</gene>
<evidence type="ECO:0000313" key="12">
    <source>
        <dbReference type="EMBL" id="KAG2174435.1"/>
    </source>
</evidence>
<evidence type="ECO:0000256" key="10">
    <source>
        <dbReference type="SAM" id="MobiDB-lite"/>
    </source>
</evidence>
<evidence type="ECO:0000256" key="2">
    <source>
        <dbReference type="ARBA" id="ARBA00009105"/>
    </source>
</evidence>
<evidence type="ECO:0000256" key="11">
    <source>
        <dbReference type="SAM" id="SignalP"/>
    </source>
</evidence>
<evidence type="ECO:0000256" key="6">
    <source>
        <dbReference type="ARBA" id="ARBA00022968"/>
    </source>
</evidence>
<keyword evidence="4" id="KW-0808">Transferase</keyword>
<evidence type="ECO:0000256" key="5">
    <source>
        <dbReference type="ARBA" id="ARBA00022692"/>
    </source>
</evidence>
<keyword evidence="11" id="KW-0732">Signal</keyword>
<keyword evidence="6" id="KW-0735">Signal-anchor</keyword>
<proteinExistence type="inferred from homology"/>
<dbReference type="PANTHER" id="PTHR31392:SF1">
    <property type="entry name" value="ALPHA-1,3-MANNOSYLTRANSFERASE MNN1-RELATED"/>
    <property type="match status" value="1"/>
</dbReference>
<feature type="compositionally biased region" description="Basic and acidic residues" evidence="10">
    <location>
        <begin position="540"/>
        <end position="552"/>
    </location>
</feature>
<dbReference type="SUPFAM" id="SSF53448">
    <property type="entry name" value="Nucleotide-diphospho-sugar transferases"/>
    <property type="match status" value="1"/>
</dbReference>
<keyword evidence="8" id="KW-0472">Membrane</keyword>
<protein>
    <recommendedName>
        <fullName evidence="14">Glycosyltransferase family 71 protein</fullName>
    </recommendedName>
</protein>
<dbReference type="AlphaFoldDB" id="A0A8H7PIK0"/>
<feature type="signal peptide" evidence="11">
    <location>
        <begin position="1"/>
        <end position="24"/>
    </location>
</feature>
<dbReference type="GO" id="GO:0005794">
    <property type="term" value="C:Golgi apparatus"/>
    <property type="evidence" value="ECO:0007669"/>
    <property type="project" value="TreeGrafter"/>
</dbReference>
<sequence length="559" mass="63192">MMLLCTLTSHIFVLLAVCASGSVANVTDKVTITRVVAGGDGISTQVPVAITNTFKAEHVTGSVTSSGAGTTAVTENLRPTAVSITHIIDGAAVASLVLNDDGPSTKNMTDMDTLSQFYDIAVPYPARPWTLSDTEYLLSVKGQWDLLNLLTLPEDQLNFKTLTIQERNYKALFEYLDDLQSNGMDIQKPPFKDTWDLFQHLETVLYPWLHPKYKSLFDVRDNSKGVGMVFCVGNDQFFHAATTIRSIRESHKSDIPIEVFYINNNDLSEVKRQYFKTEFVNVETVDLSKYIDDTWTKMEGWSMKPFAVLASSFSHVILSDADSFFFKNPESLLSDPGYRKTGSLFFYDRTYISGWDGGRKWMLSFLPTMSPLVHKTRFFTLTSKHEQESGVVVIDKQKALLGLMSTCRMNDKRERSEVTYSRVHGDKETFWIGYEVMQTGYAFVKSHAAVVGGLGDGGAATQVCGNMVHLDIDGRPWWWNGGLLRNKRLWQDRYLKFTHFASGEDWDFDNSCIKEEKNIKELSKEEKALTDSFLAIDARRKQDQKAMHEGTWKPRSNPA</sequence>
<evidence type="ECO:0000256" key="7">
    <source>
        <dbReference type="ARBA" id="ARBA00022989"/>
    </source>
</evidence>
<evidence type="ECO:0008006" key="14">
    <source>
        <dbReference type="Google" id="ProtNLM"/>
    </source>
</evidence>
<accession>A0A8H7PIK0</accession>
<dbReference type="GO" id="GO:0016020">
    <property type="term" value="C:membrane"/>
    <property type="evidence" value="ECO:0007669"/>
    <property type="project" value="UniProtKB-SubCell"/>
</dbReference>
<name>A0A8H7PIK0_9FUNG</name>
<evidence type="ECO:0000313" key="13">
    <source>
        <dbReference type="Proteomes" id="UP000612746"/>
    </source>
</evidence>
<evidence type="ECO:0000256" key="1">
    <source>
        <dbReference type="ARBA" id="ARBA00004606"/>
    </source>
</evidence>
<keyword evidence="5" id="KW-0812">Transmembrane</keyword>
<keyword evidence="7" id="KW-1133">Transmembrane helix</keyword>
<dbReference type="PANTHER" id="PTHR31392">
    <property type="entry name" value="ALPHA-1,3-MANNOSYLTRANSFERASE MNN1-RELATED"/>
    <property type="match status" value="1"/>
</dbReference>
<keyword evidence="3" id="KW-0328">Glycosyltransferase</keyword>
<dbReference type="Proteomes" id="UP000612746">
    <property type="component" value="Unassembled WGS sequence"/>
</dbReference>
<evidence type="ECO:0000256" key="8">
    <source>
        <dbReference type="ARBA" id="ARBA00023136"/>
    </source>
</evidence>
<comment type="subcellular location">
    <subcellularLocation>
        <location evidence="1">Membrane</location>
        <topology evidence="1">Single-pass type II membrane protein</topology>
    </subcellularLocation>
</comment>
<feature type="chain" id="PRO_5034348118" description="Glycosyltransferase family 71 protein" evidence="11">
    <location>
        <begin position="25"/>
        <end position="559"/>
    </location>
</feature>
<evidence type="ECO:0000256" key="4">
    <source>
        <dbReference type="ARBA" id="ARBA00022679"/>
    </source>
</evidence>
<dbReference type="Pfam" id="PF11051">
    <property type="entry name" value="Mannosyl_trans3"/>
    <property type="match status" value="1"/>
</dbReference>
<organism evidence="12 13">
    <name type="scientific">Umbelopsis vinacea</name>
    <dbReference type="NCBI Taxonomy" id="44442"/>
    <lineage>
        <taxon>Eukaryota</taxon>
        <taxon>Fungi</taxon>
        <taxon>Fungi incertae sedis</taxon>
        <taxon>Mucoromycota</taxon>
        <taxon>Mucoromycotina</taxon>
        <taxon>Umbelopsidomycetes</taxon>
        <taxon>Umbelopsidales</taxon>
        <taxon>Umbelopsidaceae</taxon>
        <taxon>Umbelopsis</taxon>
    </lineage>
</organism>
<dbReference type="InterPro" id="IPR022751">
    <property type="entry name" value="Alpha_mannosyltransferase"/>
</dbReference>
<keyword evidence="13" id="KW-1185">Reference proteome</keyword>
<comment type="caution">
    <text evidence="12">The sequence shown here is derived from an EMBL/GenBank/DDBJ whole genome shotgun (WGS) entry which is preliminary data.</text>
</comment>
<feature type="region of interest" description="Disordered" evidence="10">
    <location>
        <begin position="540"/>
        <end position="559"/>
    </location>
</feature>
<keyword evidence="9" id="KW-0325">Glycoprotein</keyword>
<dbReference type="InterPro" id="IPR029044">
    <property type="entry name" value="Nucleotide-diphossugar_trans"/>
</dbReference>
<dbReference type="GO" id="GO:0000033">
    <property type="term" value="F:alpha-1,3-mannosyltransferase activity"/>
    <property type="evidence" value="ECO:0007669"/>
    <property type="project" value="TreeGrafter"/>
</dbReference>
<dbReference type="GO" id="GO:0006493">
    <property type="term" value="P:protein O-linked glycosylation"/>
    <property type="evidence" value="ECO:0007669"/>
    <property type="project" value="TreeGrafter"/>
</dbReference>
<comment type="similarity">
    <text evidence="2">Belongs to the MNN1/MNT family.</text>
</comment>
<dbReference type="OrthoDB" id="430354at2759"/>
<reference evidence="12" key="1">
    <citation type="submission" date="2020-12" db="EMBL/GenBank/DDBJ databases">
        <title>Metabolic potential, ecology and presence of endohyphal bacteria is reflected in genomic diversity of Mucoromycotina.</title>
        <authorList>
            <person name="Muszewska A."/>
            <person name="Okrasinska A."/>
            <person name="Steczkiewicz K."/>
            <person name="Drgas O."/>
            <person name="Orlowska M."/>
            <person name="Perlinska-Lenart U."/>
            <person name="Aleksandrzak-Piekarczyk T."/>
            <person name="Szatraj K."/>
            <person name="Zielenkiewicz U."/>
            <person name="Pilsyk S."/>
            <person name="Malc E."/>
            <person name="Mieczkowski P."/>
            <person name="Kruszewska J.S."/>
            <person name="Biernat P."/>
            <person name="Pawlowska J."/>
        </authorList>
    </citation>
    <scope>NUCLEOTIDE SEQUENCE</scope>
    <source>
        <strain evidence="12">WA0000051536</strain>
    </source>
</reference>